<evidence type="ECO:0000256" key="7">
    <source>
        <dbReference type="ARBA" id="ARBA00023049"/>
    </source>
</evidence>
<evidence type="ECO:0000256" key="6">
    <source>
        <dbReference type="ARBA" id="ARBA00022833"/>
    </source>
</evidence>
<name>A0A7R7ZJX6_ASPCH</name>
<keyword evidence="6" id="KW-0862">Zinc</keyword>
<keyword evidence="8" id="KW-1133">Transmembrane helix</keyword>
<evidence type="ECO:0000256" key="5">
    <source>
        <dbReference type="ARBA" id="ARBA00022801"/>
    </source>
</evidence>
<dbReference type="PRINTS" id="PR00786">
    <property type="entry name" value="NEPRILYSIN"/>
</dbReference>
<evidence type="ECO:0000256" key="4">
    <source>
        <dbReference type="ARBA" id="ARBA00022723"/>
    </source>
</evidence>
<dbReference type="GO" id="GO:0005886">
    <property type="term" value="C:plasma membrane"/>
    <property type="evidence" value="ECO:0007669"/>
    <property type="project" value="TreeGrafter"/>
</dbReference>
<dbReference type="InterPro" id="IPR008753">
    <property type="entry name" value="Peptidase_M13_N"/>
</dbReference>
<dbReference type="Pfam" id="PF05649">
    <property type="entry name" value="Peptidase_M13_N"/>
    <property type="match status" value="1"/>
</dbReference>
<reference evidence="11" key="1">
    <citation type="submission" date="2021-01" db="EMBL/GenBank/DDBJ databases">
        <authorList>
            <consortium name="Aspergillus chevalieri M1 genome sequencing consortium"/>
            <person name="Kazuki M."/>
            <person name="Futagami T."/>
        </authorList>
    </citation>
    <scope>NUCLEOTIDE SEQUENCE</scope>
    <source>
        <strain evidence="11">M1</strain>
    </source>
</reference>
<evidence type="ECO:0008006" key="13">
    <source>
        <dbReference type="Google" id="ProtNLM"/>
    </source>
</evidence>
<dbReference type="RefSeq" id="XP_043133350.1">
    <property type="nucleotide sequence ID" value="XM_043284572.1"/>
</dbReference>
<gene>
    <name evidence="11" type="ORF">ACHE_20286A</name>
</gene>
<keyword evidence="12" id="KW-1185">Reference proteome</keyword>
<dbReference type="PANTHER" id="PTHR11733:SF167">
    <property type="entry name" value="FI17812P1-RELATED"/>
    <property type="match status" value="1"/>
</dbReference>
<dbReference type="KEGG" id="ache:ACHE_20286A"/>
<dbReference type="PANTHER" id="PTHR11733">
    <property type="entry name" value="ZINC METALLOPROTEASE FAMILY M13 NEPRILYSIN-RELATED"/>
    <property type="match status" value="1"/>
</dbReference>
<feature type="domain" description="Peptidase M13 C-terminal" evidence="9">
    <location>
        <begin position="571"/>
        <end position="618"/>
    </location>
</feature>
<organism evidence="11 12">
    <name type="scientific">Aspergillus chevalieri</name>
    <name type="common">Eurotium chevalieri</name>
    <dbReference type="NCBI Taxonomy" id="182096"/>
    <lineage>
        <taxon>Eukaryota</taxon>
        <taxon>Fungi</taxon>
        <taxon>Dikarya</taxon>
        <taxon>Ascomycota</taxon>
        <taxon>Pezizomycotina</taxon>
        <taxon>Eurotiomycetes</taxon>
        <taxon>Eurotiomycetidae</taxon>
        <taxon>Eurotiales</taxon>
        <taxon>Aspergillaceae</taxon>
        <taxon>Aspergillus</taxon>
        <taxon>Aspergillus subgen. Aspergillus</taxon>
    </lineage>
</organism>
<keyword evidence="3" id="KW-0645">Protease</keyword>
<dbReference type="InterPro" id="IPR000718">
    <property type="entry name" value="Peptidase_M13"/>
</dbReference>
<evidence type="ECO:0000313" key="12">
    <source>
        <dbReference type="Proteomes" id="UP000637239"/>
    </source>
</evidence>
<dbReference type="AlphaFoldDB" id="A0A7R7ZJX6"/>
<evidence type="ECO:0000256" key="8">
    <source>
        <dbReference type="SAM" id="Phobius"/>
    </source>
</evidence>
<protein>
    <recommendedName>
        <fullName evidence="13">Endothelin-converting enzyme</fullName>
    </recommendedName>
</protein>
<evidence type="ECO:0000256" key="2">
    <source>
        <dbReference type="ARBA" id="ARBA00007357"/>
    </source>
</evidence>
<keyword evidence="4" id="KW-0479">Metal-binding</keyword>
<evidence type="ECO:0000256" key="3">
    <source>
        <dbReference type="ARBA" id="ARBA00022670"/>
    </source>
</evidence>
<dbReference type="GO" id="GO:0046872">
    <property type="term" value="F:metal ion binding"/>
    <property type="evidence" value="ECO:0007669"/>
    <property type="project" value="UniProtKB-KW"/>
</dbReference>
<feature type="transmembrane region" description="Helical" evidence="8">
    <location>
        <begin position="63"/>
        <end position="83"/>
    </location>
</feature>
<proteinExistence type="inferred from homology"/>
<accession>A0A7R7ZJX6</accession>
<feature type="domain" description="Peptidase M13 N-terminal" evidence="10">
    <location>
        <begin position="126"/>
        <end position="509"/>
    </location>
</feature>
<dbReference type="GeneID" id="66979187"/>
<dbReference type="Proteomes" id="UP000637239">
    <property type="component" value="Chromosome 2"/>
</dbReference>
<dbReference type="InterPro" id="IPR024079">
    <property type="entry name" value="MetalloPept_cat_dom_sf"/>
</dbReference>
<evidence type="ECO:0000259" key="10">
    <source>
        <dbReference type="Pfam" id="PF05649"/>
    </source>
</evidence>
<evidence type="ECO:0000313" key="11">
    <source>
        <dbReference type="EMBL" id="BCR84828.1"/>
    </source>
</evidence>
<evidence type="ECO:0000259" key="9">
    <source>
        <dbReference type="Pfam" id="PF01431"/>
    </source>
</evidence>
<comment type="similarity">
    <text evidence="2">Belongs to the peptidase M13 family.</text>
</comment>
<keyword evidence="7" id="KW-0482">Metalloprotease</keyword>
<reference evidence="11" key="2">
    <citation type="submission" date="2021-02" db="EMBL/GenBank/DDBJ databases">
        <title>Aspergillus chevalieri M1 genome sequence.</title>
        <authorList>
            <person name="Kadooka C."/>
            <person name="Mori K."/>
            <person name="Futagami T."/>
        </authorList>
    </citation>
    <scope>NUCLEOTIDE SEQUENCE</scope>
    <source>
        <strain evidence="11">M1</strain>
    </source>
</reference>
<dbReference type="Gene3D" id="3.40.390.10">
    <property type="entry name" value="Collagenase (Catalytic Domain)"/>
    <property type="match status" value="1"/>
</dbReference>
<dbReference type="InterPro" id="IPR018497">
    <property type="entry name" value="Peptidase_M13_C"/>
</dbReference>
<sequence length="795" mass="89408">MSNSKSSDEFEAAHLIEEGSHTVDEEHPHPHGSARVGQFTVDDFFRHPIRAIPDKHRKRLSTLLRLSGVLLLVFGGYFFWNYFEIERSCESSSRPDAPMLCESPECVHAASEILYNLDPNVANVDPCTDFDQYVCGGWRARHDMRPDQGSIFAGTAMAENAQMRLRHILEAPDAPSSEDKENFGKLKAAYQACLDESTINKRGSKPLEHVLAQLEDIYSMKGVSNRDVQKNLTDAVLQLIKFDVEALVVPSVSPDDRDPDSVAIFVVPVDEIGLPAREYYNNTDTVAEYTKVAEKVLGSFVSSKDSIKDVMTFEAKLANATPDTQTREDITKSYNPRTIKETESLLPEISLSDIISALAPSGYKNDRLIVGSPSYIESLSSILSETSRETVQLFFKWKIIQSFADSIEDPKIRPLREFNNKLSGKDPQATEERWRKCINVLDGGLPWSLSRFYILDSFSRASKELGDQVISDIKERFVFTLDQTSWMSPEVKKLGIQKVGNIVQKIGYPTKSPDVMDPSDVEEYYRDLKLSDETFFENQLAIAEFLIQRLWSKLGKPTDRNEWDMSAPTVNAYYNPPGNEIAFPAGIMQSPVFYGPSAPLYLTYGAFGAVSGHELSHGKCDHYFRPKMRSLTDPLSAFDSSGRHYDETGNYTDWWDEKTVAGFEERAQCFVDQYSEFTVTGPDSKPLHVNGRLTLGENIADAGGLAAAFHAWKKRDESKPDPLLPGLSTFSKEQLFFVSYANWWCSKTTREAAQSAIYNDPHAPKPARIIGTMANSREFKEAFQCASHDPVCKLW</sequence>
<dbReference type="EMBL" id="AP024417">
    <property type="protein sequence ID" value="BCR84828.1"/>
    <property type="molecule type" value="Genomic_DNA"/>
</dbReference>
<dbReference type="GO" id="GO:0016485">
    <property type="term" value="P:protein processing"/>
    <property type="evidence" value="ECO:0007669"/>
    <property type="project" value="TreeGrafter"/>
</dbReference>
<dbReference type="PROSITE" id="PS51885">
    <property type="entry name" value="NEPRILYSIN"/>
    <property type="match status" value="1"/>
</dbReference>
<dbReference type="GO" id="GO:0004222">
    <property type="term" value="F:metalloendopeptidase activity"/>
    <property type="evidence" value="ECO:0007669"/>
    <property type="project" value="InterPro"/>
</dbReference>
<dbReference type="InterPro" id="IPR042089">
    <property type="entry name" value="Peptidase_M13_dom_2"/>
</dbReference>
<dbReference type="CDD" id="cd08662">
    <property type="entry name" value="M13"/>
    <property type="match status" value="1"/>
</dbReference>
<comment type="cofactor">
    <cofactor evidence="1">
        <name>Zn(2+)</name>
        <dbReference type="ChEBI" id="CHEBI:29105"/>
    </cofactor>
</comment>
<keyword evidence="8" id="KW-0812">Transmembrane</keyword>
<feature type="domain" description="Peptidase M13 C-terminal" evidence="9">
    <location>
        <begin position="637"/>
        <end position="791"/>
    </location>
</feature>
<dbReference type="SUPFAM" id="SSF55486">
    <property type="entry name" value="Metalloproteases ('zincins'), catalytic domain"/>
    <property type="match status" value="1"/>
</dbReference>
<keyword evidence="8" id="KW-0472">Membrane</keyword>
<evidence type="ECO:0000256" key="1">
    <source>
        <dbReference type="ARBA" id="ARBA00001947"/>
    </source>
</evidence>
<dbReference type="Pfam" id="PF01431">
    <property type="entry name" value="Peptidase_M13"/>
    <property type="match status" value="2"/>
</dbReference>
<keyword evidence="5" id="KW-0378">Hydrolase</keyword>
<dbReference type="Gene3D" id="1.10.1380.10">
    <property type="entry name" value="Neutral endopeptidase , domain2"/>
    <property type="match status" value="1"/>
</dbReference>